<name>A0A2I2GIM2_9EURO</name>
<feature type="region of interest" description="Disordered" evidence="1">
    <location>
        <begin position="22"/>
        <end position="93"/>
    </location>
</feature>
<organism evidence="2 3">
    <name type="scientific">Aspergillus steynii IBT 23096</name>
    <dbReference type="NCBI Taxonomy" id="1392250"/>
    <lineage>
        <taxon>Eukaryota</taxon>
        <taxon>Fungi</taxon>
        <taxon>Dikarya</taxon>
        <taxon>Ascomycota</taxon>
        <taxon>Pezizomycotina</taxon>
        <taxon>Eurotiomycetes</taxon>
        <taxon>Eurotiomycetidae</taxon>
        <taxon>Eurotiales</taxon>
        <taxon>Aspergillaceae</taxon>
        <taxon>Aspergillus</taxon>
        <taxon>Aspergillus subgen. Circumdati</taxon>
    </lineage>
</organism>
<feature type="compositionally biased region" description="Low complexity" evidence="1">
    <location>
        <begin position="49"/>
        <end position="58"/>
    </location>
</feature>
<dbReference type="AlphaFoldDB" id="A0A2I2GIM2"/>
<comment type="caution">
    <text evidence="2">The sequence shown here is derived from an EMBL/GenBank/DDBJ whole genome shotgun (WGS) entry which is preliminary data.</text>
</comment>
<feature type="compositionally biased region" description="Polar residues" evidence="1">
    <location>
        <begin position="36"/>
        <end position="48"/>
    </location>
</feature>
<protein>
    <recommendedName>
        <fullName evidence="4">Required for respiratory growth protein 8, mitochondrial</fullName>
    </recommendedName>
</protein>
<dbReference type="VEuPathDB" id="FungiDB:P170DRAFT_507439"/>
<evidence type="ECO:0000313" key="3">
    <source>
        <dbReference type="Proteomes" id="UP000234275"/>
    </source>
</evidence>
<dbReference type="OrthoDB" id="3363286at2759"/>
<sequence>MKCLRHVPYASWRLTVYRQLFTPGSVPNRLPPNPRRTISSTTQSQAPHEQQTTTQTEQSNNDQPEPPAPRPSDQLPRSPLLTNPHVVPVTKRKKRLPTAEDLNALQHNPWAQALASPTRMCSVTGARTPRDLLTTWGLVQRPDSDGLWFLPVGLLKDELKNELKEPPKSTDGQDTASDPSAQEPRVPSRTRSLRHLSLRIMDSIQLLRRLSASLTSHEIGKLSPLTKTIPHRLKHPQGPLTSRDERSLVWRQDMPEFVLGRLRSEVVNRLKKVSVRWGQKLDRKNKVWRVVGIEGAVSESTLLKGLENMEPMKRMECGAVLVLGEPQSEQNALPRRVTLPQTGSQVPVFDLSRLFSESEREELRAYNPMYQEAALFFRPNSPTTVDTMLTLWKLQGFLNEDLEFL</sequence>
<feature type="region of interest" description="Disordered" evidence="1">
    <location>
        <begin position="163"/>
        <end position="192"/>
    </location>
</feature>
<dbReference type="Proteomes" id="UP000234275">
    <property type="component" value="Unassembled WGS sequence"/>
</dbReference>
<feature type="compositionally biased region" description="Polar residues" evidence="1">
    <location>
        <begin position="170"/>
        <end position="180"/>
    </location>
</feature>
<dbReference type="GeneID" id="36562191"/>
<evidence type="ECO:0008006" key="4">
    <source>
        <dbReference type="Google" id="ProtNLM"/>
    </source>
</evidence>
<dbReference type="RefSeq" id="XP_024707989.1">
    <property type="nucleotide sequence ID" value="XM_024854485.1"/>
</dbReference>
<dbReference type="EMBL" id="MSFO01000002">
    <property type="protein sequence ID" value="PLB52687.1"/>
    <property type="molecule type" value="Genomic_DNA"/>
</dbReference>
<evidence type="ECO:0000256" key="1">
    <source>
        <dbReference type="SAM" id="MobiDB-lite"/>
    </source>
</evidence>
<reference evidence="2 3" key="1">
    <citation type="submission" date="2016-12" db="EMBL/GenBank/DDBJ databases">
        <title>The genomes of Aspergillus section Nigri reveals drivers in fungal speciation.</title>
        <authorList>
            <consortium name="DOE Joint Genome Institute"/>
            <person name="Vesth T.C."/>
            <person name="Nybo J."/>
            <person name="Theobald S."/>
            <person name="Brandl J."/>
            <person name="Frisvad J.C."/>
            <person name="Nielsen K.F."/>
            <person name="Lyhne E.K."/>
            <person name="Kogle M.E."/>
            <person name="Kuo A."/>
            <person name="Riley R."/>
            <person name="Clum A."/>
            <person name="Nolan M."/>
            <person name="Lipzen A."/>
            <person name="Salamov A."/>
            <person name="Henrissat B."/>
            <person name="Wiebenga A."/>
            <person name="De Vries R.P."/>
            <person name="Grigoriev I.V."/>
            <person name="Mortensen U.H."/>
            <person name="Andersen M.R."/>
            <person name="Baker S.E."/>
        </authorList>
    </citation>
    <scope>NUCLEOTIDE SEQUENCE [LARGE SCALE GENOMIC DNA]</scope>
    <source>
        <strain evidence="2 3">IBT 23096</strain>
    </source>
</reference>
<keyword evidence="3" id="KW-1185">Reference proteome</keyword>
<dbReference type="STRING" id="1392250.A0A2I2GIM2"/>
<accession>A0A2I2GIM2</accession>
<evidence type="ECO:0000313" key="2">
    <source>
        <dbReference type="EMBL" id="PLB52687.1"/>
    </source>
</evidence>
<proteinExistence type="predicted"/>
<gene>
    <name evidence="2" type="ORF">P170DRAFT_507439</name>
</gene>